<accession>A0A1I4ZZK0</accession>
<dbReference type="EMBL" id="FOVF01000030">
    <property type="protein sequence ID" value="SFN55567.1"/>
    <property type="molecule type" value="Genomic_DNA"/>
</dbReference>
<dbReference type="Proteomes" id="UP000198575">
    <property type="component" value="Unassembled WGS sequence"/>
</dbReference>
<feature type="transmembrane region" description="Helical" evidence="1">
    <location>
        <begin position="21"/>
        <end position="51"/>
    </location>
</feature>
<gene>
    <name evidence="2" type="ORF">SAMN05216289_13044</name>
</gene>
<protein>
    <submittedName>
        <fullName evidence="2">Uncharacterized protein</fullName>
    </submittedName>
</protein>
<organism evidence="2 3">
    <name type="scientific">Dokdonella immobilis</name>
    <dbReference type="NCBI Taxonomy" id="578942"/>
    <lineage>
        <taxon>Bacteria</taxon>
        <taxon>Pseudomonadati</taxon>
        <taxon>Pseudomonadota</taxon>
        <taxon>Gammaproteobacteria</taxon>
        <taxon>Lysobacterales</taxon>
        <taxon>Rhodanobacteraceae</taxon>
        <taxon>Dokdonella</taxon>
    </lineage>
</organism>
<keyword evidence="1" id="KW-0812">Transmembrane</keyword>
<dbReference type="STRING" id="578942.SAMN05216289_13044"/>
<evidence type="ECO:0000256" key="1">
    <source>
        <dbReference type="SAM" id="Phobius"/>
    </source>
</evidence>
<name>A0A1I4ZZK0_9GAMM</name>
<keyword evidence="1" id="KW-0472">Membrane</keyword>
<sequence>MNRLDSRQAIVDDEHLKLLALGYLFSGVMTALFSLLGLVYAVMGLLMSTLLAAAARSGSHAGSLPPQSLGAVFGIFGLVFFVIGASLAIAKFMAAARIRRRRARTFCLVVAGVSCLGIPYGTVLGVCTFMVLGRDSVVRLFAAPEAP</sequence>
<keyword evidence="1" id="KW-1133">Transmembrane helix</keyword>
<evidence type="ECO:0000313" key="3">
    <source>
        <dbReference type="Proteomes" id="UP000198575"/>
    </source>
</evidence>
<proteinExistence type="predicted"/>
<feature type="transmembrane region" description="Helical" evidence="1">
    <location>
        <begin position="106"/>
        <end position="132"/>
    </location>
</feature>
<dbReference type="AlphaFoldDB" id="A0A1I4ZZK0"/>
<dbReference type="RefSeq" id="WP_092409930.1">
    <property type="nucleotide sequence ID" value="NZ_FOVF01000030.1"/>
</dbReference>
<dbReference type="OrthoDB" id="281928at2"/>
<evidence type="ECO:0000313" key="2">
    <source>
        <dbReference type="EMBL" id="SFN55567.1"/>
    </source>
</evidence>
<feature type="transmembrane region" description="Helical" evidence="1">
    <location>
        <begin position="71"/>
        <end position="94"/>
    </location>
</feature>
<reference evidence="2 3" key="1">
    <citation type="submission" date="2016-10" db="EMBL/GenBank/DDBJ databases">
        <authorList>
            <person name="de Groot N.N."/>
        </authorList>
    </citation>
    <scope>NUCLEOTIDE SEQUENCE [LARGE SCALE GENOMIC DNA]</scope>
    <source>
        <strain evidence="2 3">CGMCC 1.7659</strain>
    </source>
</reference>
<keyword evidence="3" id="KW-1185">Reference proteome</keyword>